<dbReference type="AlphaFoldDB" id="A0A366HHU7"/>
<reference evidence="2 3" key="1">
    <citation type="submission" date="2018-06" db="EMBL/GenBank/DDBJ databases">
        <title>Genomic Encyclopedia of Type Strains, Phase IV (KMG-IV): sequencing the most valuable type-strain genomes for metagenomic binning, comparative biology and taxonomic classification.</title>
        <authorList>
            <person name="Goeker M."/>
        </authorList>
    </citation>
    <scope>NUCLEOTIDE SEQUENCE [LARGE SCALE GENOMIC DNA]</scope>
    <source>
        <strain evidence="2 3">DSM 25520</strain>
    </source>
</reference>
<evidence type="ECO:0000313" key="2">
    <source>
        <dbReference type="EMBL" id="RBP41711.1"/>
    </source>
</evidence>
<sequence length="430" mass="47968">MLKRFLLIWVAYWLIYFVQPVTSKYPDTIEAFLLQLFFVFLVSCGFLLTNYVILKDRKLIQIHYSGINYELLVRRVIFSGFALSSLGFVFLLFDKLYVQGIDYSQGFAVAREQWRLHGEERGGQVSSIYSVVGYLIGSSYFISLALLVSKNLKMRDCRRVFWIIFGLLLLLANSAITGGRSSILLLLAFLVYAYRTSSGSGARELVNSKIAKIVFALCGLGMVVYVLYIFSLRSDATGVSFAAYGAGFLDFMGLAPARWFVSDISNSPLGGIFALVNLAVSYLTHSFATTAAIFDESFGHGNVIFNTIYQMLAKLGLIDAPDPNWFLSGRFPSLPGALYFQFGWLGLVVSAFLIGIWSSMVNLLYKFKWPSISMLLLCCCSESILLISPFLFAGDFISFPFIITGSFIAIFLVRLWTTCISGIKPMGSGR</sequence>
<evidence type="ECO:0008006" key="4">
    <source>
        <dbReference type="Google" id="ProtNLM"/>
    </source>
</evidence>
<feature type="transmembrane region" description="Helical" evidence="1">
    <location>
        <begin position="342"/>
        <end position="365"/>
    </location>
</feature>
<feature type="transmembrane region" description="Helical" evidence="1">
    <location>
        <begin position="210"/>
        <end position="230"/>
    </location>
</feature>
<evidence type="ECO:0000313" key="3">
    <source>
        <dbReference type="Proteomes" id="UP000253628"/>
    </source>
</evidence>
<gene>
    <name evidence="2" type="ORF">DFR37_10290</name>
</gene>
<dbReference type="EMBL" id="QNRQ01000002">
    <property type="protein sequence ID" value="RBP41711.1"/>
    <property type="molecule type" value="Genomic_DNA"/>
</dbReference>
<organism evidence="2 3">
    <name type="scientific">Eoetvoesiella caeni</name>
    <dbReference type="NCBI Taxonomy" id="645616"/>
    <lineage>
        <taxon>Bacteria</taxon>
        <taxon>Pseudomonadati</taxon>
        <taxon>Pseudomonadota</taxon>
        <taxon>Betaproteobacteria</taxon>
        <taxon>Burkholderiales</taxon>
        <taxon>Alcaligenaceae</taxon>
        <taxon>Eoetvoesiella</taxon>
    </lineage>
</organism>
<dbReference type="Proteomes" id="UP000253628">
    <property type="component" value="Unassembled WGS sequence"/>
</dbReference>
<name>A0A366HHU7_9BURK</name>
<feature type="transmembrane region" description="Helical" evidence="1">
    <location>
        <begin position="242"/>
        <end position="261"/>
    </location>
</feature>
<keyword evidence="3" id="KW-1185">Reference proteome</keyword>
<feature type="transmembrane region" description="Helical" evidence="1">
    <location>
        <begin position="128"/>
        <end position="148"/>
    </location>
</feature>
<feature type="transmembrane region" description="Helical" evidence="1">
    <location>
        <begin position="372"/>
        <end position="391"/>
    </location>
</feature>
<accession>A0A366HHU7</accession>
<feature type="transmembrane region" description="Helical" evidence="1">
    <location>
        <begin position="75"/>
        <end position="93"/>
    </location>
</feature>
<evidence type="ECO:0000256" key="1">
    <source>
        <dbReference type="SAM" id="Phobius"/>
    </source>
</evidence>
<dbReference type="RefSeq" id="WP_211317207.1">
    <property type="nucleotide sequence ID" value="NZ_QNRQ01000002.1"/>
</dbReference>
<comment type="caution">
    <text evidence="2">The sequence shown here is derived from an EMBL/GenBank/DDBJ whole genome shotgun (WGS) entry which is preliminary data.</text>
</comment>
<keyword evidence="1" id="KW-1133">Transmembrane helix</keyword>
<protein>
    <recommendedName>
        <fullName evidence="4">Oligosaccharide repeat unit polymerase</fullName>
    </recommendedName>
</protein>
<proteinExistence type="predicted"/>
<keyword evidence="1" id="KW-0812">Transmembrane</keyword>
<feature type="transmembrane region" description="Helical" evidence="1">
    <location>
        <begin position="33"/>
        <end position="54"/>
    </location>
</feature>
<feature type="transmembrane region" description="Helical" evidence="1">
    <location>
        <begin position="397"/>
        <end position="416"/>
    </location>
</feature>
<keyword evidence="1" id="KW-0472">Membrane</keyword>
<feature type="transmembrane region" description="Helical" evidence="1">
    <location>
        <begin position="160"/>
        <end position="176"/>
    </location>
</feature>